<dbReference type="Proteomes" id="UP001243330">
    <property type="component" value="Unassembled WGS sequence"/>
</dbReference>
<proteinExistence type="predicted"/>
<sequence length="50" mass="5010">MCSRYGTAGGNAAGDEGAVSMVSCAISRIAGLRAATCPKVVDIAPVLLRE</sequence>
<comment type="caution">
    <text evidence="1">The sequence shown here is derived from an EMBL/GenBank/DDBJ whole genome shotgun (WGS) entry which is preliminary data.</text>
</comment>
<evidence type="ECO:0000313" key="1">
    <source>
        <dbReference type="EMBL" id="KAK1842733.1"/>
    </source>
</evidence>
<dbReference type="AlphaFoldDB" id="A0AAD9EC38"/>
<dbReference type="EMBL" id="JAQOWY010000398">
    <property type="protein sequence ID" value="KAK1842733.1"/>
    <property type="molecule type" value="Genomic_DNA"/>
</dbReference>
<protein>
    <submittedName>
        <fullName evidence="1">WD repeat domain-containing protein</fullName>
    </submittedName>
</protein>
<accession>A0AAD9EC38</accession>
<name>A0AAD9EC38_9PEZI</name>
<reference evidence="1" key="1">
    <citation type="submission" date="2023-01" db="EMBL/GenBank/DDBJ databases">
        <title>Colletotrichum chrysophilum M932 genome sequence.</title>
        <authorList>
            <person name="Baroncelli R."/>
        </authorList>
    </citation>
    <scope>NUCLEOTIDE SEQUENCE</scope>
    <source>
        <strain evidence="1">M932</strain>
    </source>
</reference>
<gene>
    <name evidence="1" type="ORF">CCHR01_14653</name>
</gene>
<organism evidence="1 2">
    <name type="scientific">Colletotrichum chrysophilum</name>
    <dbReference type="NCBI Taxonomy" id="1836956"/>
    <lineage>
        <taxon>Eukaryota</taxon>
        <taxon>Fungi</taxon>
        <taxon>Dikarya</taxon>
        <taxon>Ascomycota</taxon>
        <taxon>Pezizomycotina</taxon>
        <taxon>Sordariomycetes</taxon>
        <taxon>Hypocreomycetidae</taxon>
        <taxon>Glomerellales</taxon>
        <taxon>Glomerellaceae</taxon>
        <taxon>Colletotrichum</taxon>
        <taxon>Colletotrichum gloeosporioides species complex</taxon>
    </lineage>
</organism>
<evidence type="ECO:0000313" key="2">
    <source>
        <dbReference type="Proteomes" id="UP001243330"/>
    </source>
</evidence>
<keyword evidence="2" id="KW-1185">Reference proteome</keyword>